<dbReference type="Gene3D" id="1.10.287.70">
    <property type="match status" value="1"/>
</dbReference>
<evidence type="ECO:0000256" key="8">
    <source>
        <dbReference type="SAM" id="Phobius"/>
    </source>
</evidence>
<reference evidence="10 11" key="1">
    <citation type="submission" date="2019-08" db="EMBL/GenBank/DDBJ databases">
        <title>Subclass B2 metallo-beta lactamase from Pseudomonas synxantha.</title>
        <authorList>
            <person name="Poirel L."/>
            <person name="Palmieri M."/>
            <person name="Masseron A."/>
            <person name="Perreten V."/>
            <person name="Nordman P."/>
        </authorList>
    </citation>
    <scope>NUCLEOTIDE SEQUENCE [LARGE SCALE GENOMIC DNA]</scope>
    <source>
        <strain evidence="10 11">MCP106</strain>
    </source>
</reference>
<keyword evidence="4 8" id="KW-1133">Transmembrane helix</keyword>
<organism evidence="10 11">
    <name type="scientific">Pseudomonas synxantha</name>
    <dbReference type="NCBI Taxonomy" id="47883"/>
    <lineage>
        <taxon>Bacteria</taxon>
        <taxon>Pseudomonadati</taxon>
        <taxon>Pseudomonadota</taxon>
        <taxon>Gammaproteobacteria</taxon>
        <taxon>Pseudomonadales</taxon>
        <taxon>Pseudomonadaceae</taxon>
        <taxon>Pseudomonas</taxon>
    </lineage>
</organism>
<dbReference type="GO" id="GO:0008076">
    <property type="term" value="C:voltage-gated potassium channel complex"/>
    <property type="evidence" value="ECO:0007669"/>
    <property type="project" value="InterPro"/>
</dbReference>
<keyword evidence="2" id="KW-0813">Transport</keyword>
<dbReference type="Pfam" id="PF07885">
    <property type="entry name" value="Ion_trans_2"/>
    <property type="match status" value="1"/>
</dbReference>
<gene>
    <name evidence="10" type="ORF">FXO26_17860</name>
</gene>
<keyword evidence="7 10" id="KW-0407">Ion channel</keyword>
<comment type="caution">
    <text evidence="10">The sequence shown here is derived from an EMBL/GenBank/DDBJ whole genome shotgun (WGS) entry which is preliminary data.</text>
</comment>
<dbReference type="InterPro" id="IPR013099">
    <property type="entry name" value="K_chnl_dom"/>
</dbReference>
<evidence type="ECO:0000256" key="1">
    <source>
        <dbReference type="ARBA" id="ARBA00004141"/>
    </source>
</evidence>
<feature type="transmembrane region" description="Helical" evidence="8">
    <location>
        <begin position="76"/>
        <end position="95"/>
    </location>
</feature>
<feature type="transmembrane region" description="Helical" evidence="8">
    <location>
        <begin position="48"/>
        <end position="69"/>
    </location>
</feature>
<keyword evidence="5" id="KW-0406">Ion transport</keyword>
<dbReference type="PANTHER" id="PTHR11537">
    <property type="entry name" value="VOLTAGE-GATED POTASSIUM CHANNEL"/>
    <property type="match status" value="1"/>
</dbReference>
<comment type="subcellular location">
    <subcellularLocation>
        <location evidence="1">Membrane</location>
        <topology evidence="1">Multi-pass membrane protein</topology>
    </subcellularLocation>
</comment>
<dbReference type="SUPFAM" id="SSF81324">
    <property type="entry name" value="Voltage-gated potassium channels"/>
    <property type="match status" value="1"/>
</dbReference>
<evidence type="ECO:0000256" key="5">
    <source>
        <dbReference type="ARBA" id="ARBA00023065"/>
    </source>
</evidence>
<evidence type="ECO:0000259" key="9">
    <source>
        <dbReference type="Pfam" id="PF07885"/>
    </source>
</evidence>
<keyword evidence="3 8" id="KW-0812">Transmembrane</keyword>
<sequence length="320" mass="36455">MDFMKERIVGFFVRPIYIGIFFLCLMPFFATLYFFIGSKSFNNNPSDFWTFLYFSTVTITTLGFGDIYPLTTLTKLIVALEVIMGALCAGLFLNACSYTISERSAQAERAKQNFEMKLKNFKTSQALMLNQDSIVSYHLKLYVLRVWTVCTPMQGRDGYSFDSMLGLNGAEKFKFSFSDFCDLHKPSLLQKDSFQTSAVVAYFKEMHLLISAIKDMMNFAPMSEWPSLQTACLEFIYTTNSLECSEVITKNELTNIGDKTVGAFAAEIISTKTEEPELKNTGNIIDPYVSLYHLIKYSLNFCAHYRQEIEKIVTDNGPTE</sequence>
<evidence type="ECO:0000256" key="3">
    <source>
        <dbReference type="ARBA" id="ARBA00022692"/>
    </source>
</evidence>
<feature type="domain" description="Potassium channel" evidence="9">
    <location>
        <begin position="22"/>
        <end position="96"/>
    </location>
</feature>
<feature type="transmembrane region" description="Helical" evidence="8">
    <location>
        <begin position="12"/>
        <end position="36"/>
    </location>
</feature>
<keyword evidence="6 8" id="KW-0472">Membrane</keyword>
<evidence type="ECO:0000256" key="4">
    <source>
        <dbReference type="ARBA" id="ARBA00022989"/>
    </source>
</evidence>
<accession>A0A5D3G9V7</accession>
<dbReference type="PANTHER" id="PTHR11537:SF254">
    <property type="entry name" value="POTASSIUM VOLTAGE-GATED CHANNEL PROTEIN SHAB"/>
    <property type="match status" value="1"/>
</dbReference>
<dbReference type="InterPro" id="IPR028325">
    <property type="entry name" value="VG_K_chnl"/>
</dbReference>
<evidence type="ECO:0000256" key="7">
    <source>
        <dbReference type="ARBA" id="ARBA00023303"/>
    </source>
</evidence>
<dbReference type="Proteomes" id="UP000324029">
    <property type="component" value="Unassembled WGS sequence"/>
</dbReference>
<dbReference type="AlphaFoldDB" id="A0A5D3G9V7"/>
<protein>
    <submittedName>
        <fullName evidence="10">Two pore domain potassium channel family protein</fullName>
    </submittedName>
</protein>
<evidence type="ECO:0000256" key="2">
    <source>
        <dbReference type="ARBA" id="ARBA00022448"/>
    </source>
</evidence>
<reference evidence="10 11" key="2">
    <citation type="submission" date="2019-08" db="EMBL/GenBank/DDBJ databases">
        <authorList>
            <person name="Brilhante M."/>
            <person name="Perreten V."/>
        </authorList>
    </citation>
    <scope>NUCLEOTIDE SEQUENCE [LARGE SCALE GENOMIC DNA]</scope>
    <source>
        <strain evidence="10 11">MCP106</strain>
    </source>
</reference>
<dbReference type="GO" id="GO:0005249">
    <property type="term" value="F:voltage-gated potassium channel activity"/>
    <property type="evidence" value="ECO:0007669"/>
    <property type="project" value="InterPro"/>
</dbReference>
<evidence type="ECO:0000313" key="11">
    <source>
        <dbReference type="Proteomes" id="UP000324029"/>
    </source>
</evidence>
<dbReference type="GO" id="GO:0001508">
    <property type="term" value="P:action potential"/>
    <property type="evidence" value="ECO:0007669"/>
    <property type="project" value="TreeGrafter"/>
</dbReference>
<proteinExistence type="predicted"/>
<name>A0A5D3G9V7_9PSED</name>
<dbReference type="EMBL" id="VSRO01000008">
    <property type="protein sequence ID" value="TYK56890.1"/>
    <property type="molecule type" value="Genomic_DNA"/>
</dbReference>
<evidence type="ECO:0000256" key="6">
    <source>
        <dbReference type="ARBA" id="ARBA00023136"/>
    </source>
</evidence>
<evidence type="ECO:0000313" key="10">
    <source>
        <dbReference type="EMBL" id="TYK56890.1"/>
    </source>
</evidence>